<evidence type="ECO:0000256" key="14">
    <source>
        <dbReference type="ARBA" id="ARBA00031925"/>
    </source>
</evidence>
<keyword evidence="12" id="KW-0131">Cell cycle</keyword>
<comment type="subcellular location">
    <subcellularLocation>
        <location evidence="3">Cytoplasm</location>
    </subcellularLocation>
    <subcellularLocation>
        <location evidence="2">Endosome</location>
    </subcellularLocation>
    <subcellularLocation>
        <location evidence="1">Nucleus</location>
    </subcellularLocation>
</comment>
<dbReference type="GO" id="GO:0008285">
    <property type="term" value="P:negative regulation of cell population proliferation"/>
    <property type="evidence" value="ECO:0007669"/>
    <property type="project" value="TreeGrafter"/>
</dbReference>
<dbReference type="Gene3D" id="4.10.365.10">
    <property type="entry name" value="p27"/>
    <property type="match status" value="1"/>
</dbReference>
<feature type="region of interest" description="Disordered" evidence="16">
    <location>
        <begin position="154"/>
        <end position="203"/>
    </location>
</feature>
<feature type="compositionally biased region" description="Polar residues" evidence="16">
    <location>
        <begin position="1"/>
        <end position="11"/>
    </location>
</feature>
<evidence type="ECO:0000256" key="1">
    <source>
        <dbReference type="ARBA" id="ARBA00004123"/>
    </source>
</evidence>
<evidence type="ECO:0000313" key="19">
    <source>
        <dbReference type="Proteomes" id="UP001187415"/>
    </source>
</evidence>
<keyword evidence="9" id="KW-0832">Ubl conjugation</keyword>
<feature type="region of interest" description="Disordered" evidence="16">
    <location>
        <begin position="57"/>
        <end position="132"/>
    </location>
</feature>
<keyword evidence="6" id="KW-0963">Cytoplasm</keyword>
<comment type="caution">
    <text evidence="18">The sequence shown here is derived from an EMBL/GenBank/DDBJ whole genome shotgun (WGS) entry which is preliminary data.</text>
</comment>
<evidence type="ECO:0000256" key="16">
    <source>
        <dbReference type="SAM" id="MobiDB-lite"/>
    </source>
</evidence>
<dbReference type="GO" id="GO:0004861">
    <property type="term" value="F:cyclin-dependent protein serine/threonine kinase inhibitor activity"/>
    <property type="evidence" value="ECO:0007669"/>
    <property type="project" value="InterPro"/>
</dbReference>
<dbReference type="GO" id="GO:0005768">
    <property type="term" value="C:endosome"/>
    <property type="evidence" value="ECO:0007669"/>
    <property type="project" value="UniProtKB-SubCell"/>
</dbReference>
<feature type="compositionally biased region" description="Acidic residues" evidence="16">
    <location>
        <begin position="167"/>
        <end position="176"/>
    </location>
</feature>
<evidence type="ECO:0000259" key="17">
    <source>
        <dbReference type="Pfam" id="PF02234"/>
    </source>
</evidence>
<dbReference type="GO" id="GO:0000082">
    <property type="term" value="P:G1/S transition of mitotic cell cycle"/>
    <property type="evidence" value="ECO:0007669"/>
    <property type="project" value="TreeGrafter"/>
</dbReference>
<evidence type="ECO:0000256" key="6">
    <source>
        <dbReference type="ARBA" id="ARBA00022490"/>
    </source>
</evidence>
<comment type="function">
    <text evidence="15">Important regulator of cell cycle progression. Inhibits the kinase activity of CDK2 bound to cyclin A, but has little inhibitory activity on CDK2 bound to SPDYA. Involved in G1 arrest. Potent inhibitor of cyclin E- and cyclin A-CDK2 complexes. Forms a complex with cyclin type D-CDK4 complexes and is involved in the assembly, stability, and modulation of CCND1-CDK4 complex activation. Acts either as an inhibitor or an activator of cyclin type D-CDK4 complexes depending on its phosphorylation state and/or stoichometry.</text>
</comment>
<dbReference type="Pfam" id="PF02234">
    <property type="entry name" value="CDI"/>
    <property type="match status" value="1"/>
</dbReference>
<keyword evidence="11" id="KW-0539">Nucleus</keyword>
<organism evidence="18 19">
    <name type="scientific">Channa striata</name>
    <name type="common">Snakehead murrel</name>
    <name type="synonym">Ophicephalus striatus</name>
    <dbReference type="NCBI Taxonomy" id="64152"/>
    <lineage>
        <taxon>Eukaryota</taxon>
        <taxon>Metazoa</taxon>
        <taxon>Chordata</taxon>
        <taxon>Craniata</taxon>
        <taxon>Vertebrata</taxon>
        <taxon>Euteleostomi</taxon>
        <taxon>Actinopterygii</taxon>
        <taxon>Neopterygii</taxon>
        <taxon>Teleostei</taxon>
        <taxon>Neoteleostei</taxon>
        <taxon>Acanthomorphata</taxon>
        <taxon>Anabantaria</taxon>
        <taxon>Anabantiformes</taxon>
        <taxon>Channoidei</taxon>
        <taxon>Channidae</taxon>
        <taxon>Channa</taxon>
    </lineage>
</organism>
<feature type="compositionally biased region" description="Basic and acidic residues" evidence="16">
    <location>
        <begin position="85"/>
        <end position="128"/>
    </location>
</feature>
<dbReference type="InterPro" id="IPR044898">
    <property type="entry name" value="CDI_dom_sf"/>
</dbReference>
<dbReference type="GO" id="GO:0005634">
    <property type="term" value="C:nucleus"/>
    <property type="evidence" value="ECO:0007669"/>
    <property type="project" value="UniProtKB-SubCell"/>
</dbReference>
<evidence type="ECO:0000256" key="5">
    <source>
        <dbReference type="ARBA" id="ARBA00014547"/>
    </source>
</evidence>
<feature type="compositionally biased region" description="Basic and acidic residues" evidence="16">
    <location>
        <begin position="57"/>
        <end position="70"/>
    </location>
</feature>
<keyword evidence="7" id="KW-0597">Phosphoprotein</keyword>
<evidence type="ECO:0000256" key="4">
    <source>
        <dbReference type="ARBA" id="ARBA00006726"/>
    </source>
</evidence>
<evidence type="ECO:0000256" key="7">
    <source>
        <dbReference type="ARBA" id="ARBA00022553"/>
    </source>
</evidence>
<keyword evidence="19" id="KW-1185">Reference proteome</keyword>
<comment type="similarity">
    <text evidence="4">Belongs to the CDI family.</text>
</comment>
<evidence type="ECO:0000256" key="8">
    <source>
        <dbReference type="ARBA" id="ARBA00022753"/>
    </source>
</evidence>
<dbReference type="EMBL" id="JAUPFM010000002">
    <property type="protein sequence ID" value="KAK2858871.1"/>
    <property type="molecule type" value="Genomic_DNA"/>
</dbReference>
<proteinExistence type="inferred from homology"/>
<dbReference type="PANTHER" id="PTHR10265">
    <property type="entry name" value="CYCLIN-DEPENDENT KINASE INHIBITOR 1"/>
    <property type="match status" value="1"/>
</dbReference>
<dbReference type="InterPro" id="IPR003175">
    <property type="entry name" value="CDI_dom"/>
</dbReference>
<keyword evidence="10" id="KW-0649">Protein kinase inhibitor</keyword>
<dbReference type="GO" id="GO:0045930">
    <property type="term" value="P:negative regulation of mitotic cell cycle"/>
    <property type="evidence" value="ECO:0007669"/>
    <property type="project" value="TreeGrafter"/>
</dbReference>
<evidence type="ECO:0000256" key="9">
    <source>
        <dbReference type="ARBA" id="ARBA00022843"/>
    </source>
</evidence>
<evidence type="ECO:0000256" key="15">
    <source>
        <dbReference type="ARBA" id="ARBA00045727"/>
    </source>
</evidence>
<feature type="domain" description="Cyclin-dependent kinase inhibitor" evidence="17">
    <location>
        <begin position="31"/>
        <end position="78"/>
    </location>
</feature>
<dbReference type="AlphaFoldDB" id="A0AA88T4T8"/>
<evidence type="ECO:0000256" key="11">
    <source>
        <dbReference type="ARBA" id="ARBA00023242"/>
    </source>
</evidence>
<reference evidence="18" key="1">
    <citation type="submission" date="2023-07" db="EMBL/GenBank/DDBJ databases">
        <title>Chromosome-level Genome Assembly of Striped Snakehead (Channa striata).</title>
        <authorList>
            <person name="Liu H."/>
        </authorList>
    </citation>
    <scope>NUCLEOTIDE SEQUENCE</scope>
    <source>
        <strain evidence="18">Gz</strain>
        <tissue evidence="18">Muscle</tissue>
    </source>
</reference>
<dbReference type="Proteomes" id="UP001187415">
    <property type="component" value="Unassembled WGS sequence"/>
</dbReference>
<protein>
    <recommendedName>
        <fullName evidence="5">Cyclin-dependent kinase inhibitor 1B</fullName>
    </recommendedName>
    <alternativeName>
        <fullName evidence="14">Cyclin-dependent kinase inhibitor p27</fullName>
    </alternativeName>
    <alternativeName>
        <fullName evidence="13">p27Kip1</fullName>
    </alternativeName>
</protein>
<dbReference type="GO" id="GO:0051087">
    <property type="term" value="F:protein-folding chaperone binding"/>
    <property type="evidence" value="ECO:0007669"/>
    <property type="project" value="TreeGrafter"/>
</dbReference>
<feature type="region of interest" description="Disordered" evidence="16">
    <location>
        <begin position="1"/>
        <end position="39"/>
    </location>
</feature>
<accession>A0AA88T4T8</accession>
<sequence length="203" mass="23041">MSDVRLSNASPTLERVDARQPDNVRPPVRRNLFGTPDPEEIRRYVTASMQEDVQDFTERYNFDPVEERPLTPRNYEWQEDGDAPEFYRRPPHGDQRPQRDADLSGDGGRQDVAERRARQPDRQPERSGSRKRRSEVFVFSFFSIYFFGLSGPCSSECPSKRSHTDGGGDDDDDDENKSDGAGSQAVKVGEERASRPGDGVEVQ</sequence>
<gene>
    <name evidence="18" type="ORF">Q5P01_003491</name>
</gene>
<keyword evidence="8" id="KW-0967">Endosome</keyword>
<evidence type="ECO:0000256" key="12">
    <source>
        <dbReference type="ARBA" id="ARBA00023306"/>
    </source>
</evidence>
<evidence type="ECO:0000256" key="3">
    <source>
        <dbReference type="ARBA" id="ARBA00004496"/>
    </source>
</evidence>
<evidence type="ECO:0000256" key="13">
    <source>
        <dbReference type="ARBA" id="ARBA00031903"/>
    </source>
</evidence>
<evidence type="ECO:0000256" key="10">
    <source>
        <dbReference type="ARBA" id="ARBA00023013"/>
    </source>
</evidence>
<name>A0AA88T4T8_CHASR</name>
<evidence type="ECO:0000313" key="18">
    <source>
        <dbReference type="EMBL" id="KAK2858871.1"/>
    </source>
</evidence>
<dbReference type="PANTHER" id="PTHR10265:SF9">
    <property type="entry name" value="CYCLIN-DEPENDENT KINASE INHIBITOR 1B"/>
    <property type="match status" value="1"/>
</dbReference>
<evidence type="ECO:0000256" key="2">
    <source>
        <dbReference type="ARBA" id="ARBA00004177"/>
    </source>
</evidence>